<dbReference type="GO" id="GO:0022857">
    <property type="term" value="F:transmembrane transporter activity"/>
    <property type="evidence" value="ECO:0007669"/>
    <property type="project" value="InterPro"/>
</dbReference>
<feature type="transmembrane region" description="Helical" evidence="6">
    <location>
        <begin position="406"/>
        <end position="425"/>
    </location>
</feature>
<evidence type="ECO:0000256" key="6">
    <source>
        <dbReference type="SAM" id="Phobius"/>
    </source>
</evidence>
<dbReference type="Proteomes" id="UP001139263">
    <property type="component" value="Unassembled WGS sequence"/>
</dbReference>
<dbReference type="Pfam" id="PF00083">
    <property type="entry name" value="Sugar_tr"/>
    <property type="match status" value="1"/>
</dbReference>
<reference evidence="8" key="1">
    <citation type="submission" date="2022-03" db="EMBL/GenBank/DDBJ databases">
        <title>Draft Genome Sequence of Firmicute Strain S0AB, a Heterotrophic Iron/Sulfur-Oxidizing Extreme Acidophile.</title>
        <authorList>
            <person name="Vergara E."/>
            <person name="Pakostova E."/>
            <person name="Johnson D.B."/>
            <person name="Holmes D.S."/>
        </authorList>
    </citation>
    <scope>NUCLEOTIDE SEQUENCE</scope>
    <source>
        <strain evidence="8">S0AB</strain>
    </source>
</reference>
<organism evidence="8 9">
    <name type="scientific">Sulfoacidibacillus ferrooxidans</name>
    <dbReference type="NCBI Taxonomy" id="2005001"/>
    <lineage>
        <taxon>Bacteria</taxon>
        <taxon>Bacillati</taxon>
        <taxon>Bacillota</taxon>
        <taxon>Bacilli</taxon>
        <taxon>Bacillales</taxon>
        <taxon>Alicyclobacillaceae</taxon>
        <taxon>Sulfoacidibacillus</taxon>
    </lineage>
</organism>
<dbReference type="InterPro" id="IPR020846">
    <property type="entry name" value="MFS_dom"/>
</dbReference>
<keyword evidence="4 6" id="KW-1133">Transmembrane helix</keyword>
<evidence type="ECO:0000313" key="8">
    <source>
        <dbReference type="EMBL" id="MCI0183499.1"/>
    </source>
</evidence>
<evidence type="ECO:0000256" key="3">
    <source>
        <dbReference type="ARBA" id="ARBA00022692"/>
    </source>
</evidence>
<accession>A0A9X1V9S4</accession>
<keyword evidence="9" id="KW-1185">Reference proteome</keyword>
<feature type="transmembrane region" description="Helical" evidence="6">
    <location>
        <begin position="338"/>
        <end position="356"/>
    </location>
</feature>
<feature type="transmembrane region" description="Helical" evidence="6">
    <location>
        <begin position="152"/>
        <end position="176"/>
    </location>
</feature>
<dbReference type="InterPro" id="IPR036259">
    <property type="entry name" value="MFS_trans_sf"/>
</dbReference>
<evidence type="ECO:0000256" key="2">
    <source>
        <dbReference type="ARBA" id="ARBA00022448"/>
    </source>
</evidence>
<proteinExistence type="predicted"/>
<feature type="transmembrane region" description="Helical" evidence="6">
    <location>
        <begin position="31"/>
        <end position="58"/>
    </location>
</feature>
<feature type="transmembrane region" description="Helical" evidence="6">
    <location>
        <begin position="182"/>
        <end position="200"/>
    </location>
</feature>
<feature type="transmembrane region" description="Helical" evidence="6">
    <location>
        <begin position="310"/>
        <end position="331"/>
    </location>
</feature>
<feature type="transmembrane region" description="Helical" evidence="6">
    <location>
        <begin position="264"/>
        <end position="283"/>
    </location>
</feature>
<feature type="transmembrane region" description="Helical" evidence="6">
    <location>
        <begin position="96"/>
        <end position="114"/>
    </location>
</feature>
<evidence type="ECO:0000259" key="7">
    <source>
        <dbReference type="PROSITE" id="PS50850"/>
    </source>
</evidence>
<evidence type="ECO:0000256" key="4">
    <source>
        <dbReference type="ARBA" id="ARBA00022989"/>
    </source>
</evidence>
<dbReference type="PANTHER" id="PTHR23511:SF34">
    <property type="entry name" value="SYNAPTIC VESICLE GLYCOPROTEIN 2"/>
    <property type="match status" value="1"/>
</dbReference>
<keyword evidence="3 6" id="KW-0812">Transmembrane</keyword>
<dbReference type="SUPFAM" id="SSF103473">
    <property type="entry name" value="MFS general substrate transporter"/>
    <property type="match status" value="1"/>
</dbReference>
<dbReference type="PROSITE" id="PS00217">
    <property type="entry name" value="SUGAR_TRANSPORT_2"/>
    <property type="match status" value="1"/>
</dbReference>
<dbReference type="RefSeq" id="WP_241713898.1">
    <property type="nucleotide sequence ID" value="NZ_JALBUF010000005.1"/>
</dbReference>
<dbReference type="AlphaFoldDB" id="A0A9X1V9S4"/>
<dbReference type="InterPro" id="IPR005829">
    <property type="entry name" value="Sugar_transporter_CS"/>
</dbReference>
<feature type="domain" description="Major facilitator superfamily (MFS) profile" evidence="7">
    <location>
        <begin position="29"/>
        <end position="453"/>
    </location>
</feature>
<keyword evidence="5 6" id="KW-0472">Membrane</keyword>
<sequence>MDKQVAPQTMSAPVRDIGDLPLSKFVTRITILSAMGVFLDGYDLTILSVALLFITPHFHPAPQVLGLVGAAAVGGMFVGSLIVGNVTDRVGRRKMFLWDMAIFIIFSILAGLSQNMIELGIARFFLGVGIGADYPISGSLTAEFAPTKRRGLMLAMTIGFWQLGALFAYLVGLSMLDIGPDAWRYMLASGAIPAIIVMWLRHSVPESPRWLAIMGRQKEADQIVMDVAKSSHLTVELEATGTTGTTGTTNMGMRASNGGAFRQLFSPAVIRLTIFAALGWFLFDVGDYGSIVFTPTILKALKGTTVQSSVIASAFLPFVSMIAIIIMCFIVDKIGRKVIQASGFLVMGLVFILMAFSKPSFIVLFPLFLVVFAFMEGGPGQTTYIYAAEVFPTQIRATGHGFATAVSRLGALLGIFVFPIMIASIGLSSGLLLFGACALIGFVLTVWIAPEMNNQRLQDRV</sequence>
<feature type="transmembrane region" description="Helical" evidence="6">
    <location>
        <begin position="120"/>
        <end position="140"/>
    </location>
</feature>
<feature type="transmembrane region" description="Helical" evidence="6">
    <location>
        <begin position="64"/>
        <end position="84"/>
    </location>
</feature>
<dbReference type="PANTHER" id="PTHR23511">
    <property type="entry name" value="SYNAPTIC VESICLE GLYCOPROTEIN 2"/>
    <property type="match status" value="1"/>
</dbReference>
<comment type="subcellular location">
    <subcellularLocation>
        <location evidence="1">Cell membrane</location>
        <topology evidence="1">Multi-pass membrane protein</topology>
    </subcellularLocation>
</comment>
<feature type="transmembrane region" description="Helical" evidence="6">
    <location>
        <begin position="362"/>
        <end position="386"/>
    </location>
</feature>
<dbReference type="InterPro" id="IPR005828">
    <property type="entry name" value="MFS_sugar_transport-like"/>
</dbReference>
<keyword evidence="2" id="KW-0813">Transport</keyword>
<evidence type="ECO:0000256" key="1">
    <source>
        <dbReference type="ARBA" id="ARBA00004651"/>
    </source>
</evidence>
<dbReference type="Gene3D" id="1.20.1250.20">
    <property type="entry name" value="MFS general substrate transporter like domains"/>
    <property type="match status" value="1"/>
</dbReference>
<feature type="transmembrane region" description="Helical" evidence="6">
    <location>
        <begin position="431"/>
        <end position="450"/>
    </location>
</feature>
<evidence type="ECO:0000256" key="5">
    <source>
        <dbReference type="ARBA" id="ARBA00023136"/>
    </source>
</evidence>
<name>A0A9X1V9S4_9BACL</name>
<protein>
    <submittedName>
        <fullName evidence="8">Inner membrane metabolite transport protein YgcS</fullName>
    </submittedName>
</protein>
<comment type="caution">
    <text evidence="8">The sequence shown here is derived from an EMBL/GenBank/DDBJ whole genome shotgun (WGS) entry which is preliminary data.</text>
</comment>
<gene>
    <name evidence="8" type="primary">ygcS_2</name>
    <name evidence="8" type="ORF">MM817_01782</name>
</gene>
<dbReference type="PROSITE" id="PS50850">
    <property type="entry name" value="MFS"/>
    <property type="match status" value="1"/>
</dbReference>
<evidence type="ECO:0000313" key="9">
    <source>
        <dbReference type="Proteomes" id="UP001139263"/>
    </source>
</evidence>
<dbReference type="EMBL" id="JALBUF010000005">
    <property type="protein sequence ID" value="MCI0183499.1"/>
    <property type="molecule type" value="Genomic_DNA"/>
</dbReference>
<dbReference type="GO" id="GO:0005886">
    <property type="term" value="C:plasma membrane"/>
    <property type="evidence" value="ECO:0007669"/>
    <property type="project" value="UniProtKB-SubCell"/>
</dbReference>